<sequence length="77" mass="9314">MHELLKLFIHLCNYIVFFFLDLQLFTLWQISERTPHLVIVIMHHKYLRVRQVFAALWWSRSSLTKVTTRTLMPIKGS</sequence>
<dbReference type="AlphaFoldDB" id="A0A0R0J1X2"/>
<dbReference type="EnsemblPlants" id="KRH47122">
    <property type="protein sequence ID" value="KRH47122"/>
    <property type="gene ID" value="GLYMA_07G010100"/>
</dbReference>
<dbReference type="Proteomes" id="UP000008827">
    <property type="component" value="Chromosome 7"/>
</dbReference>
<dbReference type="InParanoid" id="A0A0R0J1X2"/>
<gene>
    <name evidence="2" type="ORF">GLYMA_07G010100</name>
</gene>
<reference evidence="2" key="3">
    <citation type="submission" date="2018-07" db="EMBL/GenBank/DDBJ databases">
        <title>WGS assembly of Glycine max.</title>
        <authorList>
            <person name="Schmutz J."/>
            <person name="Cannon S."/>
            <person name="Schlueter J."/>
            <person name="Ma J."/>
            <person name="Mitros T."/>
            <person name="Nelson W."/>
            <person name="Hyten D."/>
            <person name="Song Q."/>
            <person name="Thelen J."/>
            <person name="Cheng J."/>
            <person name="Xu D."/>
            <person name="Hellsten U."/>
            <person name="May G."/>
            <person name="Yu Y."/>
            <person name="Sakurai T."/>
            <person name="Umezawa T."/>
            <person name="Bhattacharyya M."/>
            <person name="Sandhu D."/>
            <person name="Valliyodan B."/>
            <person name="Lindquist E."/>
            <person name="Peto M."/>
            <person name="Grant D."/>
            <person name="Shu S."/>
            <person name="Goodstein D."/>
            <person name="Barry K."/>
            <person name="Futrell-Griggs M."/>
            <person name="Abernathy B."/>
            <person name="Du J."/>
            <person name="Tian Z."/>
            <person name="Zhu L."/>
            <person name="Gill N."/>
            <person name="Joshi T."/>
            <person name="Libault M."/>
            <person name="Sethuraman A."/>
            <person name="Zhang X."/>
            <person name="Shinozaki K."/>
            <person name="Nguyen H."/>
            <person name="Wing R."/>
            <person name="Cregan P."/>
            <person name="Specht J."/>
            <person name="Grimwood J."/>
            <person name="Rokhsar D."/>
            <person name="Stacey G."/>
            <person name="Shoemaker R."/>
            <person name="Jackson S."/>
        </authorList>
    </citation>
    <scope>NUCLEOTIDE SEQUENCE</scope>
    <source>
        <tissue evidence="2">Callus</tissue>
    </source>
</reference>
<organism evidence="2">
    <name type="scientific">Glycine max</name>
    <name type="common">Soybean</name>
    <name type="synonym">Glycine hispida</name>
    <dbReference type="NCBI Taxonomy" id="3847"/>
    <lineage>
        <taxon>Eukaryota</taxon>
        <taxon>Viridiplantae</taxon>
        <taxon>Streptophyta</taxon>
        <taxon>Embryophyta</taxon>
        <taxon>Tracheophyta</taxon>
        <taxon>Spermatophyta</taxon>
        <taxon>Magnoliopsida</taxon>
        <taxon>eudicotyledons</taxon>
        <taxon>Gunneridae</taxon>
        <taxon>Pentapetalae</taxon>
        <taxon>rosids</taxon>
        <taxon>fabids</taxon>
        <taxon>Fabales</taxon>
        <taxon>Fabaceae</taxon>
        <taxon>Papilionoideae</taxon>
        <taxon>50 kb inversion clade</taxon>
        <taxon>NPAAA clade</taxon>
        <taxon>indigoferoid/millettioid clade</taxon>
        <taxon>Phaseoleae</taxon>
        <taxon>Glycine</taxon>
        <taxon>Glycine subgen. Soja</taxon>
    </lineage>
</organism>
<feature type="transmembrane region" description="Helical" evidence="1">
    <location>
        <begin position="7"/>
        <end position="28"/>
    </location>
</feature>
<reference evidence="2 3" key="1">
    <citation type="journal article" date="2010" name="Nature">
        <title>Genome sequence of the palaeopolyploid soybean.</title>
        <authorList>
            <person name="Schmutz J."/>
            <person name="Cannon S.B."/>
            <person name="Schlueter J."/>
            <person name="Ma J."/>
            <person name="Mitros T."/>
            <person name="Nelson W."/>
            <person name="Hyten D.L."/>
            <person name="Song Q."/>
            <person name="Thelen J.J."/>
            <person name="Cheng J."/>
            <person name="Xu D."/>
            <person name="Hellsten U."/>
            <person name="May G.D."/>
            <person name="Yu Y."/>
            <person name="Sakurai T."/>
            <person name="Umezawa T."/>
            <person name="Bhattacharyya M.K."/>
            <person name="Sandhu D."/>
            <person name="Valliyodan B."/>
            <person name="Lindquist E."/>
            <person name="Peto M."/>
            <person name="Grant D."/>
            <person name="Shu S."/>
            <person name="Goodstein D."/>
            <person name="Barry K."/>
            <person name="Futrell-Griggs M."/>
            <person name="Abernathy B."/>
            <person name="Du J."/>
            <person name="Tian Z."/>
            <person name="Zhu L."/>
            <person name="Gill N."/>
            <person name="Joshi T."/>
            <person name="Libault M."/>
            <person name="Sethuraman A."/>
            <person name="Zhang X.-C."/>
            <person name="Shinozaki K."/>
            <person name="Nguyen H.T."/>
            <person name="Wing R.A."/>
            <person name="Cregan P."/>
            <person name="Specht J."/>
            <person name="Grimwood J."/>
            <person name="Rokhsar D."/>
            <person name="Stacey G."/>
            <person name="Shoemaker R.C."/>
            <person name="Jackson S.A."/>
        </authorList>
    </citation>
    <scope>NUCLEOTIDE SEQUENCE [LARGE SCALE GENOMIC DNA]</scope>
    <source>
        <strain evidence="3">cv. Williams 82</strain>
        <tissue evidence="2">Callus</tissue>
    </source>
</reference>
<evidence type="ECO:0000313" key="4">
    <source>
        <dbReference type="Proteomes" id="UP000008827"/>
    </source>
</evidence>
<evidence type="ECO:0000313" key="3">
    <source>
        <dbReference type="EnsemblPlants" id="KRH47122"/>
    </source>
</evidence>
<protein>
    <submittedName>
        <fullName evidence="2 3">Uncharacterized protein</fullName>
    </submittedName>
</protein>
<dbReference type="Gramene" id="KRH47122">
    <property type="protein sequence ID" value="KRH47122"/>
    <property type="gene ID" value="GLYMA_07G010100"/>
</dbReference>
<evidence type="ECO:0000313" key="2">
    <source>
        <dbReference type="EMBL" id="KRH47122.1"/>
    </source>
</evidence>
<accession>A0A0R0J1X2</accession>
<keyword evidence="1" id="KW-0812">Transmembrane</keyword>
<keyword evidence="1" id="KW-1133">Transmembrane helix</keyword>
<proteinExistence type="predicted"/>
<evidence type="ECO:0000256" key="1">
    <source>
        <dbReference type="SAM" id="Phobius"/>
    </source>
</evidence>
<reference evidence="3" key="2">
    <citation type="submission" date="2018-02" db="UniProtKB">
        <authorList>
            <consortium name="EnsemblPlants"/>
        </authorList>
    </citation>
    <scope>IDENTIFICATION</scope>
    <source>
        <strain evidence="3">Williams 82</strain>
    </source>
</reference>
<name>A0A0R0J1X2_SOYBN</name>
<dbReference type="EMBL" id="CM000840">
    <property type="protein sequence ID" value="KRH47122.1"/>
    <property type="molecule type" value="Genomic_DNA"/>
</dbReference>
<keyword evidence="1" id="KW-0472">Membrane</keyword>
<keyword evidence="4" id="KW-1185">Reference proteome</keyword>